<comment type="caution">
    <text evidence="2">The sequence shown here is derived from an EMBL/GenBank/DDBJ whole genome shotgun (WGS) entry which is preliminary data.</text>
</comment>
<name>A0A8K0JLA2_9TREE</name>
<keyword evidence="3" id="KW-1185">Reference proteome</keyword>
<dbReference type="EMBL" id="JABELV010000055">
    <property type="protein sequence ID" value="KAG7548994.1"/>
    <property type="molecule type" value="Genomic_DNA"/>
</dbReference>
<evidence type="ECO:0000256" key="1">
    <source>
        <dbReference type="SAM" id="SignalP"/>
    </source>
</evidence>
<organism evidence="2 3">
    <name type="scientific">Filobasidium floriforme</name>
    <dbReference type="NCBI Taxonomy" id="5210"/>
    <lineage>
        <taxon>Eukaryota</taxon>
        <taxon>Fungi</taxon>
        <taxon>Dikarya</taxon>
        <taxon>Basidiomycota</taxon>
        <taxon>Agaricomycotina</taxon>
        <taxon>Tremellomycetes</taxon>
        <taxon>Filobasidiales</taxon>
        <taxon>Filobasidiaceae</taxon>
        <taxon>Filobasidium</taxon>
    </lineage>
</organism>
<sequence>MLLLTLLPLLLCNFVAAADVQQCLNTHLVINRSNSTNPYIPIERFNGLEYAYIARQNDVAPCQQLYYNWTLNPGNIQCSSGINPTLEEVEYAQRSFYDISCGAPSAFWKGTTAHSVTVTLKNQTNPAQTLTKVLATNVYVKSEIPTLNACVASLAVPAVNQTFSVGSTAAYVVKLSYDPKG</sequence>
<evidence type="ECO:0000313" key="2">
    <source>
        <dbReference type="EMBL" id="KAG7548994.1"/>
    </source>
</evidence>
<protein>
    <submittedName>
        <fullName evidence="2">Uncharacterized protein</fullName>
    </submittedName>
</protein>
<dbReference type="Proteomes" id="UP000812966">
    <property type="component" value="Unassembled WGS sequence"/>
</dbReference>
<feature type="chain" id="PRO_5035444855" evidence="1">
    <location>
        <begin position="18"/>
        <end position="181"/>
    </location>
</feature>
<accession>A0A8K0JLA2</accession>
<gene>
    <name evidence="2" type="ORF">FFLO_03107</name>
</gene>
<dbReference type="AlphaFoldDB" id="A0A8K0JLA2"/>
<feature type="signal peptide" evidence="1">
    <location>
        <begin position="1"/>
        <end position="17"/>
    </location>
</feature>
<keyword evidence="1" id="KW-0732">Signal</keyword>
<proteinExistence type="predicted"/>
<reference evidence="2" key="1">
    <citation type="submission" date="2020-04" db="EMBL/GenBank/DDBJ databases">
        <title>Analysis of mating type loci in Filobasidium floriforme.</title>
        <authorList>
            <person name="Nowrousian M."/>
        </authorList>
    </citation>
    <scope>NUCLEOTIDE SEQUENCE</scope>
    <source>
        <strain evidence="2">CBS 6242</strain>
    </source>
</reference>
<evidence type="ECO:0000313" key="3">
    <source>
        <dbReference type="Proteomes" id="UP000812966"/>
    </source>
</evidence>